<evidence type="ECO:0000256" key="1">
    <source>
        <dbReference type="SAM" id="MobiDB-lite"/>
    </source>
</evidence>
<evidence type="ECO:0008006" key="4">
    <source>
        <dbReference type="Google" id="ProtNLM"/>
    </source>
</evidence>
<accession>A0A2A3YHH3</accession>
<protein>
    <recommendedName>
        <fullName evidence="4">Hydrolase</fullName>
    </recommendedName>
</protein>
<dbReference type="NCBIfam" id="TIGR03624">
    <property type="entry name" value="putative hydrolase"/>
    <property type="match status" value="1"/>
</dbReference>
<dbReference type="RefSeq" id="WP_096197379.1">
    <property type="nucleotide sequence ID" value="NZ_JBQQHT010000002.1"/>
</dbReference>
<dbReference type="EMBL" id="NRGR01000020">
    <property type="protein sequence ID" value="PCC38773.1"/>
    <property type="molecule type" value="Genomic_DNA"/>
</dbReference>
<dbReference type="PANTHER" id="PTHR39420:SF2">
    <property type="entry name" value="HYDROLASE"/>
    <property type="match status" value="1"/>
</dbReference>
<dbReference type="PANTHER" id="PTHR39420">
    <property type="match status" value="1"/>
</dbReference>
<evidence type="ECO:0000313" key="3">
    <source>
        <dbReference type="Proteomes" id="UP000218598"/>
    </source>
</evidence>
<feature type="region of interest" description="Disordered" evidence="1">
    <location>
        <begin position="91"/>
        <end position="112"/>
    </location>
</feature>
<dbReference type="Proteomes" id="UP000218598">
    <property type="component" value="Unassembled WGS sequence"/>
</dbReference>
<dbReference type="SUPFAM" id="SSF55486">
    <property type="entry name" value="Metalloproteases ('zincins'), catalytic domain"/>
    <property type="match status" value="1"/>
</dbReference>
<sequence length="558" mass="58774">MNTDPIPGGPGDMDEEALKRFLKETFGDALPEGALDGLDLSALAEQANLPQDPAQLRAAAAQMQSMFTAQGDNPVNWQMAEDIARRTAAGMTGIPGAPEPTGTPGDPDPTPAQISDLRQAAQVARLWLDPALSIDVPSTELGVFSRGTWLHRTLPHWKSIVEPVARYMAGAIGEAIASQMGQLGGMEGMEDMAGLAGTGMPGDPAGMMERIGGTMFGVQFGHAIGSLAREVAGTTDLSLPLGRDGEPALVASNVDDLISAHSLDPGAARIFLASREIAHAALFSAAPWLGKALFSAIEDYARGITLDLDALDEMVRDLDLSDPQAMQARRPEDMFVFTRRASQERALQELATTLALIEAWVDHVTTQALEGKLPELDAMREVLRRRRASGGPAEEMLARTIGIELRPRRVREALSWWESVLATEGEEGREAKWDHPDLLPTAEVLSGRPQAPQSPQDVAEDAADGLADVEIPTDFDAELERLLSGEVSSSVPREDGAGGVRPHEDGTTTGSTDDGRSESGNDDGSGGSGGTDGDSAGGADGDGSRGDEDGGPGPSDDR</sequence>
<gene>
    <name evidence="2" type="ORF">CIK66_12660</name>
</gene>
<dbReference type="OrthoDB" id="8478472at2"/>
<dbReference type="InterPro" id="IPR042271">
    <property type="entry name" value="Zinicin_2_N"/>
</dbReference>
<reference evidence="2 3" key="1">
    <citation type="journal article" date="2017" name="Elife">
        <title>Extensive horizontal gene transfer in cheese-associated bacteria.</title>
        <authorList>
            <person name="Bonham K.S."/>
            <person name="Wolfe B.E."/>
            <person name="Dutton R.J."/>
        </authorList>
    </citation>
    <scope>NUCLEOTIDE SEQUENCE [LARGE SCALE GENOMIC DNA]</scope>
    <source>
        <strain evidence="2 3">341_9</strain>
    </source>
</reference>
<proteinExistence type="predicted"/>
<dbReference type="InterPro" id="IPR018766">
    <property type="entry name" value="Zinicin_2"/>
</dbReference>
<comment type="caution">
    <text evidence="2">The sequence shown here is derived from an EMBL/GenBank/DDBJ whole genome shotgun (WGS) entry which is preliminary data.</text>
</comment>
<organism evidence="2 3">
    <name type="scientific">Brachybacterium alimentarium</name>
    <dbReference type="NCBI Taxonomy" id="47845"/>
    <lineage>
        <taxon>Bacteria</taxon>
        <taxon>Bacillati</taxon>
        <taxon>Actinomycetota</taxon>
        <taxon>Actinomycetes</taxon>
        <taxon>Micrococcales</taxon>
        <taxon>Dermabacteraceae</taxon>
        <taxon>Brachybacterium</taxon>
    </lineage>
</organism>
<feature type="compositionally biased region" description="Basic and acidic residues" evidence="1">
    <location>
        <begin position="492"/>
        <end position="506"/>
    </location>
</feature>
<feature type="compositionally biased region" description="Low complexity" evidence="1">
    <location>
        <begin position="92"/>
        <end position="105"/>
    </location>
</feature>
<feature type="compositionally biased region" description="Gly residues" evidence="1">
    <location>
        <begin position="523"/>
        <end position="541"/>
    </location>
</feature>
<name>A0A2A3YHH3_9MICO</name>
<dbReference type="Gene3D" id="1.20.150.30">
    <property type="entry name" value="Zincin-like metallopeptidase, N-terminal domain"/>
    <property type="match status" value="1"/>
</dbReference>
<dbReference type="Pfam" id="PF10103">
    <property type="entry name" value="Zincin_2"/>
    <property type="match status" value="1"/>
</dbReference>
<keyword evidence="3" id="KW-1185">Reference proteome</keyword>
<dbReference type="AlphaFoldDB" id="A0A2A3YHH3"/>
<feature type="region of interest" description="Disordered" evidence="1">
    <location>
        <begin position="483"/>
        <end position="558"/>
    </location>
</feature>
<evidence type="ECO:0000313" key="2">
    <source>
        <dbReference type="EMBL" id="PCC38773.1"/>
    </source>
</evidence>